<dbReference type="Pfam" id="PF02687">
    <property type="entry name" value="FtsX"/>
    <property type="match status" value="2"/>
</dbReference>
<comment type="subcellular location">
    <subcellularLocation>
        <location evidence="1">Cell membrane</location>
        <topology evidence="1">Multi-pass membrane protein</topology>
    </subcellularLocation>
</comment>
<organism evidence="11">
    <name type="scientific">freshwater metagenome</name>
    <dbReference type="NCBI Taxonomy" id="449393"/>
    <lineage>
        <taxon>unclassified sequences</taxon>
        <taxon>metagenomes</taxon>
        <taxon>ecological metagenomes</taxon>
    </lineage>
</organism>
<dbReference type="GO" id="GO:0005886">
    <property type="term" value="C:plasma membrane"/>
    <property type="evidence" value="ECO:0007669"/>
    <property type="project" value="UniProtKB-SubCell"/>
</dbReference>
<feature type="transmembrane region" description="Helical" evidence="8">
    <location>
        <begin position="734"/>
        <end position="762"/>
    </location>
</feature>
<feature type="transmembrane region" description="Helical" evidence="8">
    <location>
        <begin position="501"/>
        <end position="522"/>
    </location>
</feature>
<evidence type="ECO:0000256" key="3">
    <source>
        <dbReference type="ARBA" id="ARBA00022692"/>
    </source>
</evidence>
<evidence type="ECO:0000256" key="7">
    <source>
        <dbReference type="SAM" id="MobiDB-lite"/>
    </source>
</evidence>
<evidence type="ECO:0000313" key="11">
    <source>
        <dbReference type="EMBL" id="CAB4941494.1"/>
    </source>
</evidence>
<dbReference type="PANTHER" id="PTHR30572">
    <property type="entry name" value="MEMBRANE COMPONENT OF TRANSPORTER-RELATED"/>
    <property type="match status" value="1"/>
</dbReference>
<evidence type="ECO:0000256" key="1">
    <source>
        <dbReference type="ARBA" id="ARBA00004651"/>
    </source>
</evidence>
<protein>
    <submittedName>
        <fullName evidence="11">Unannotated protein</fullName>
    </submittedName>
</protein>
<feature type="transmembrane region" description="Helical" evidence="8">
    <location>
        <begin position="827"/>
        <end position="847"/>
    </location>
</feature>
<keyword evidence="4 8" id="KW-1133">Transmembrane helix</keyword>
<dbReference type="AlphaFoldDB" id="A0A6J7JFU1"/>
<evidence type="ECO:0000256" key="8">
    <source>
        <dbReference type="SAM" id="Phobius"/>
    </source>
</evidence>
<feature type="compositionally biased region" description="Gly residues" evidence="7">
    <location>
        <begin position="65"/>
        <end position="75"/>
    </location>
</feature>
<evidence type="ECO:0000256" key="5">
    <source>
        <dbReference type="ARBA" id="ARBA00023136"/>
    </source>
</evidence>
<evidence type="ECO:0000259" key="9">
    <source>
        <dbReference type="Pfam" id="PF02687"/>
    </source>
</evidence>
<feature type="domain" description="ABC3 transporter permease C-terminal" evidence="9">
    <location>
        <begin position="740"/>
        <end position="856"/>
    </location>
</feature>
<keyword evidence="2" id="KW-1003">Cell membrane</keyword>
<feature type="transmembrane region" description="Helical" evidence="8">
    <location>
        <begin position="454"/>
        <end position="480"/>
    </location>
</feature>
<accession>A0A6J7JFU1</accession>
<dbReference type="EMBL" id="CAFBNF010000080">
    <property type="protein sequence ID" value="CAB4941494.1"/>
    <property type="molecule type" value="Genomic_DNA"/>
</dbReference>
<evidence type="ECO:0000259" key="10">
    <source>
        <dbReference type="Pfam" id="PF12704"/>
    </source>
</evidence>
<proteinExistence type="inferred from homology"/>
<feature type="region of interest" description="Disordered" evidence="7">
    <location>
        <begin position="56"/>
        <end position="81"/>
    </location>
</feature>
<evidence type="ECO:0000256" key="6">
    <source>
        <dbReference type="ARBA" id="ARBA00038076"/>
    </source>
</evidence>
<sequence length="864" mass="88885">MLRATLRNITAHRLRLVLTALAIVLGVSFVSGTFIFTDSLKKSFDTLFTQRGPDVVVEPTDLQPSGGGGGGGPGGASPERWLPGSTVATVAGIPGVAVAEGYVSTRAAVLLGADGKPLGGQNESSNGRSWLADGQLNPLSVAVGRAPEGPAEVAIDRASADKAGVSVGGTISLAPPRVVEGQSVVSLTVVGILDDSISASFGGGSISVVTLPEAQRLFVGPDRLSSVRVMAEAGMSQEQLASSLRKELGAGVSVTTGQQQRDRSAQRLQEQLQFLNTFLLVFALIALFVASFLIYNTFSMLVAQRTRELALLRAIGASRAQVQGSVLLEALVVSAVASTIGLIVGLGLAELLRWLFSAFGAALPGGALVVAPRTIVATYGVGVVATLVCAWFPARRAGRVAPVAAMRDDVSVPVRSLRVRAIVSAVLVALAALLAVRALTIVDEGGLSASLVGLSALCGVVAAIAAAAFLARPVLGFLGLPLRGAVSRLAVENGRRNPRRTAATSTALTIGIALMAALSVIASSATASVLAVVDETIGADFVVLGVGFRPFPAEVFDAAKATPGISLSTYVRQTVARPAGGAAQQNQPRSGDRTVLTGVEPESFASALNLTFTAGALAPLARGSVLVDSDLAKANGYRLGDDIRVRLAEGETPLRVAGIYEPAVFYRGFIVSMPTFSAVSTVEQDTAVYLNVEPGSDAATVRADLDSRLAAYPTVTVQDQTELKNAVSSQVNSLLGFLFALLALAVVIAILGIINTLLLSVVERTREIGLIRAVGATRAQVRRMVVLESVLIALFGALVGVVVGVVYGVLLQRALVDQGIGVLAIPWARIAMLVLLAAVGGVLAALWPARRAARLNVLGAISSA</sequence>
<keyword evidence="5 8" id="KW-0472">Membrane</keyword>
<comment type="similarity">
    <text evidence="6">Belongs to the ABC-4 integral membrane protein family.</text>
</comment>
<dbReference type="InterPro" id="IPR050250">
    <property type="entry name" value="Macrolide_Exporter_MacB"/>
</dbReference>
<feature type="transmembrane region" description="Helical" evidence="8">
    <location>
        <begin position="785"/>
        <end position="807"/>
    </location>
</feature>
<feature type="domain" description="MacB-like periplasmic core" evidence="10">
    <location>
        <begin position="17"/>
        <end position="246"/>
    </location>
</feature>
<dbReference type="PANTHER" id="PTHR30572:SF4">
    <property type="entry name" value="ABC TRANSPORTER PERMEASE YTRF"/>
    <property type="match status" value="1"/>
</dbReference>
<dbReference type="GO" id="GO:0022857">
    <property type="term" value="F:transmembrane transporter activity"/>
    <property type="evidence" value="ECO:0007669"/>
    <property type="project" value="TreeGrafter"/>
</dbReference>
<feature type="transmembrane region" description="Helical" evidence="8">
    <location>
        <begin position="324"/>
        <end position="349"/>
    </location>
</feature>
<feature type="transmembrane region" description="Helical" evidence="8">
    <location>
        <begin position="421"/>
        <end position="442"/>
    </location>
</feature>
<reference evidence="11" key="1">
    <citation type="submission" date="2020-05" db="EMBL/GenBank/DDBJ databases">
        <authorList>
            <person name="Chiriac C."/>
            <person name="Salcher M."/>
            <person name="Ghai R."/>
            <person name="Kavagutti S V."/>
        </authorList>
    </citation>
    <scope>NUCLEOTIDE SEQUENCE</scope>
</reference>
<dbReference type="Pfam" id="PF12704">
    <property type="entry name" value="MacB_PCD"/>
    <property type="match status" value="2"/>
</dbReference>
<evidence type="ECO:0000256" key="4">
    <source>
        <dbReference type="ARBA" id="ARBA00022989"/>
    </source>
</evidence>
<gene>
    <name evidence="11" type="ORF">UFOPK3773_00885</name>
</gene>
<name>A0A6J7JFU1_9ZZZZ</name>
<feature type="transmembrane region" description="Helical" evidence="8">
    <location>
        <begin position="278"/>
        <end position="303"/>
    </location>
</feature>
<keyword evidence="3 8" id="KW-0812">Transmembrane</keyword>
<dbReference type="InterPro" id="IPR003838">
    <property type="entry name" value="ABC3_permease_C"/>
</dbReference>
<evidence type="ECO:0000256" key="2">
    <source>
        <dbReference type="ARBA" id="ARBA00022475"/>
    </source>
</evidence>
<feature type="domain" description="MacB-like periplasmic core" evidence="10">
    <location>
        <begin position="501"/>
        <end position="706"/>
    </location>
</feature>
<dbReference type="InterPro" id="IPR025857">
    <property type="entry name" value="MacB_PCD"/>
</dbReference>
<feature type="transmembrane region" description="Helical" evidence="8">
    <location>
        <begin position="369"/>
        <end position="392"/>
    </location>
</feature>
<feature type="domain" description="ABC3 transporter permease C-terminal" evidence="9">
    <location>
        <begin position="281"/>
        <end position="400"/>
    </location>
</feature>